<dbReference type="InterPro" id="IPR050177">
    <property type="entry name" value="Lipid_A_modif_metabolic_enz"/>
</dbReference>
<protein>
    <submittedName>
        <fullName evidence="2">GDP-D-mannose dehydratase</fullName>
    </submittedName>
</protein>
<reference evidence="2 3" key="1">
    <citation type="journal article" date="2015" name="Int. J. Syst. Evol. Microbiol.">
        <title>Methanoculleus taiwanensis sp. nov., a methanogen isolated from deep marine sediment at the deformation front area near Taiwan.</title>
        <authorList>
            <person name="Weng C.Y."/>
            <person name="Chen S.C."/>
            <person name="Lai M.C."/>
            <person name="Wu S.Y."/>
            <person name="Lin S."/>
            <person name="Yang T.F."/>
            <person name="Chen P.C."/>
        </authorList>
    </citation>
    <scope>NUCLEOTIDE SEQUENCE [LARGE SCALE GENOMIC DNA]</scope>
    <source>
        <strain evidence="2 3">CYW4</strain>
    </source>
</reference>
<gene>
    <name evidence="2" type="ORF">ABH15_06745</name>
</gene>
<dbReference type="AlphaFoldDB" id="A0A498GZV3"/>
<comment type="caution">
    <text evidence="2">The sequence shown here is derived from an EMBL/GenBank/DDBJ whole genome shotgun (WGS) entry which is preliminary data.</text>
</comment>
<dbReference type="PANTHER" id="PTHR43245:SF13">
    <property type="entry name" value="UDP-D-APIOSE_UDP-D-XYLOSE SYNTHASE 2"/>
    <property type="match status" value="1"/>
</dbReference>
<organism evidence="2 3">
    <name type="scientific">Methanoculleus taiwanensis</name>
    <dbReference type="NCBI Taxonomy" id="1550565"/>
    <lineage>
        <taxon>Archaea</taxon>
        <taxon>Methanobacteriati</taxon>
        <taxon>Methanobacteriota</taxon>
        <taxon>Stenosarchaea group</taxon>
        <taxon>Methanomicrobia</taxon>
        <taxon>Methanomicrobiales</taxon>
        <taxon>Methanomicrobiaceae</taxon>
        <taxon>Methanoculleus</taxon>
    </lineage>
</organism>
<dbReference type="OrthoDB" id="4907at2157"/>
<accession>A0A498GZV3</accession>
<dbReference type="PRINTS" id="PR01713">
    <property type="entry name" value="NUCEPIMERASE"/>
</dbReference>
<dbReference type="EMBL" id="LHQS01000002">
    <property type="protein sequence ID" value="RXE55903.1"/>
    <property type="molecule type" value="Genomic_DNA"/>
</dbReference>
<dbReference type="Gene3D" id="3.40.50.720">
    <property type="entry name" value="NAD(P)-binding Rossmann-like Domain"/>
    <property type="match status" value="1"/>
</dbReference>
<dbReference type="InterPro" id="IPR001509">
    <property type="entry name" value="Epimerase_deHydtase"/>
</dbReference>
<name>A0A498GZV3_9EURY</name>
<keyword evidence="3" id="KW-1185">Reference proteome</keyword>
<dbReference type="PANTHER" id="PTHR43245">
    <property type="entry name" value="BIFUNCTIONAL POLYMYXIN RESISTANCE PROTEIN ARNA"/>
    <property type="match status" value="1"/>
</dbReference>
<proteinExistence type="predicted"/>
<evidence type="ECO:0000313" key="3">
    <source>
        <dbReference type="Proteomes" id="UP000290932"/>
    </source>
</evidence>
<evidence type="ECO:0000313" key="2">
    <source>
        <dbReference type="EMBL" id="RXE55903.1"/>
    </source>
</evidence>
<sequence length="308" mass="33409">MRYIVTGGSGFIGSNLADALAEKHDVVIIDNISTGRRENAEHFAGNERVTFVEGSITDLTLLMDLFPGADGIFHQAAIPSVPRSVNDPITSNEANVTGTLNVLVAAKDCGVRKVVAASSSSVYGDTPVLPKHEGMPPNPLSPYAVSKLTDEYYGKVFSELYGLQTAFLRYFNVFGPRQDPGSEYAAVIPKFITRLQRGEAPTIYGDGEQTRDFTFVKDVVQANIKAMESDAEGVFNIACGRRISLNELAAILMDIIGVRVTPVYEPPRAGDIKDSLADISRAREAFGYDPQYTVEEGLAETAAWFKAD</sequence>
<evidence type="ECO:0000259" key="1">
    <source>
        <dbReference type="Pfam" id="PF01370"/>
    </source>
</evidence>
<feature type="domain" description="NAD-dependent epimerase/dehydratase" evidence="1">
    <location>
        <begin position="4"/>
        <end position="238"/>
    </location>
</feature>
<dbReference type="InterPro" id="IPR036291">
    <property type="entry name" value="NAD(P)-bd_dom_sf"/>
</dbReference>
<dbReference type="Proteomes" id="UP000290932">
    <property type="component" value="Unassembled WGS sequence"/>
</dbReference>
<dbReference type="SUPFAM" id="SSF51735">
    <property type="entry name" value="NAD(P)-binding Rossmann-fold domains"/>
    <property type="match status" value="1"/>
</dbReference>
<dbReference type="Gene3D" id="3.90.25.10">
    <property type="entry name" value="UDP-galactose 4-epimerase, domain 1"/>
    <property type="match status" value="1"/>
</dbReference>
<dbReference type="Pfam" id="PF01370">
    <property type="entry name" value="Epimerase"/>
    <property type="match status" value="1"/>
</dbReference>
<dbReference type="CDD" id="cd05256">
    <property type="entry name" value="UDP_AE_SDR_e"/>
    <property type="match status" value="1"/>
</dbReference>
<dbReference type="RefSeq" id="WP_128693613.1">
    <property type="nucleotide sequence ID" value="NZ_LHQS01000002.1"/>
</dbReference>